<gene>
    <name evidence="3" type="ORF">LuPra_00245</name>
</gene>
<feature type="chain" id="PRO_5007511251" evidence="1">
    <location>
        <begin position="31"/>
        <end position="193"/>
    </location>
</feature>
<dbReference type="Pfam" id="PF09699">
    <property type="entry name" value="Paired_CXXCH_1"/>
    <property type="match status" value="1"/>
</dbReference>
<proteinExistence type="predicted"/>
<protein>
    <submittedName>
        <fullName evidence="3">Doubled CXXCH motif (Paired CXXCH 1)</fullName>
    </submittedName>
</protein>
<reference evidence="4" key="2">
    <citation type="submission" date="2016-04" db="EMBL/GenBank/DDBJ databases">
        <title>First Complete Genome Sequence of a Subdivision 6 Acidobacterium.</title>
        <authorList>
            <person name="Huang S."/>
            <person name="Vieira S."/>
            <person name="Bunk B."/>
            <person name="Riedel T."/>
            <person name="Sproeer C."/>
            <person name="Overmann J."/>
        </authorList>
    </citation>
    <scope>NUCLEOTIDE SEQUENCE [LARGE SCALE GENOMIC DNA]</scope>
    <source>
        <strain evidence="4">DSM 100886 HEG_-6_39</strain>
    </source>
</reference>
<keyword evidence="1" id="KW-0732">Signal</keyword>
<organism evidence="3 4">
    <name type="scientific">Luteitalea pratensis</name>
    <dbReference type="NCBI Taxonomy" id="1855912"/>
    <lineage>
        <taxon>Bacteria</taxon>
        <taxon>Pseudomonadati</taxon>
        <taxon>Acidobacteriota</taxon>
        <taxon>Vicinamibacteria</taxon>
        <taxon>Vicinamibacterales</taxon>
        <taxon>Vicinamibacteraceae</taxon>
        <taxon>Luteitalea</taxon>
    </lineage>
</organism>
<accession>A0A143PG80</accession>
<keyword evidence="4" id="KW-1185">Reference proteome</keyword>
<dbReference type="STRING" id="1855912.LuPra_00245"/>
<dbReference type="SUPFAM" id="SSF48695">
    <property type="entry name" value="Multiheme cytochromes"/>
    <property type="match status" value="1"/>
</dbReference>
<dbReference type="Gene3D" id="1.10.1130.10">
    <property type="entry name" value="Flavocytochrome C3, Chain A"/>
    <property type="match status" value="1"/>
</dbReference>
<feature type="domain" description="Doubled CXXCH motif" evidence="2">
    <location>
        <begin position="104"/>
        <end position="140"/>
    </location>
</feature>
<evidence type="ECO:0000256" key="1">
    <source>
        <dbReference type="SAM" id="SignalP"/>
    </source>
</evidence>
<dbReference type="InterPro" id="IPR010177">
    <property type="entry name" value="Paired_CXXCH_1"/>
</dbReference>
<reference evidence="3 4" key="1">
    <citation type="journal article" date="2016" name="Genome Announc.">
        <title>First Complete Genome Sequence of a Subdivision 6 Acidobacterium Strain.</title>
        <authorList>
            <person name="Huang S."/>
            <person name="Vieira S."/>
            <person name="Bunk B."/>
            <person name="Riedel T."/>
            <person name="Sproer C."/>
            <person name="Overmann J."/>
        </authorList>
    </citation>
    <scope>NUCLEOTIDE SEQUENCE [LARGE SCALE GENOMIC DNA]</scope>
    <source>
        <strain evidence="4">DSM 100886 HEG_-6_39</strain>
    </source>
</reference>
<name>A0A143PG80_LUTPR</name>
<evidence type="ECO:0000313" key="3">
    <source>
        <dbReference type="EMBL" id="AMY07078.1"/>
    </source>
</evidence>
<evidence type="ECO:0000259" key="2">
    <source>
        <dbReference type="Pfam" id="PF09699"/>
    </source>
</evidence>
<dbReference type="Proteomes" id="UP000076079">
    <property type="component" value="Chromosome"/>
</dbReference>
<feature type="signal peptide" evidence="1">
    <location>
        <begin position="1"/>
        <end position="30"/>
    </location>
</feature>
<dbReference type="EMBL" id="CP015136">
    <property type="protein sequence ID" value="AMY07078.1"/>
    <property type="molecule type" value="Genomic_DNA"/>
</dbReference>
<dbReference type="AlphaFoldDB" id="A0A143PG80"/>
<evidence type="ECO:0000313" key="4">
    <source>
        <dbReference type="Proteomes" id="UP000076079"/>
    </source>
</evidence>
<sequence precursor="true">MASRLVAPCRSIAAIALMACLSGCSDAVSARDTTRDAAGGAQARAVASSAPTLVEVPPPPFSEGVFPCSGCHAEPDLPPNRIRRPLVDAHDEIVLKHDEQHRWCLDCHDATNRDQLHLASGELLPFAQSYDLCGQCHGEKVRDWRAGVHGRRTGSWNGRKEYLLCVHCHDPHAPRFKALAPKPAPMRPDRMTR</sequence>
<dbReference type="KEGG" id="abac:LuPra_00245"/>
<dbReference type="InterPro" id="IPR036280">
    <property type="entry name" value="Multihaem_cyt_sf"/>
</dbReference>